<dbReference type="Gene3D" id="3.40.50.300">
    <property type="entry name" value="P-loop containing nucleotide triphosphate hydrolases"/>
    <property type="match status" value="1"/>
</dbReference>
<evidence type="ECO:0000259" key="1">
    <source>
        <dbReference type="Pfam" id="PF08378"/>
    </source>
</evidence>
<reference evidence="3" key="1">
    <citation type="submission" date="2018-08" db="EMBL/GenBank/DDBJ databases">
        <authorList>
            <person name="Blom J."/>
        </authorList>
    </citation>
    <scope>NUCLEOTIDE SEQUENCE [LARGE SCALE GENOMIC DNA]</scope>
    <source>
        <strain evidence="3">CCOS 865</strain>
    </source>
</reference>
<dbReference type="SUPFAM" id="SSF52540">
    <property type="entry name" value="P-loop containing nucleoside triphosphate hydrolases"/>
    <property type="match status" value="1"/>
</dbReference>
<dbReference type="Pfam" id="PF13245">
    <property type="entry name" value="AAA_19"/>
    <property type="match status" value="1"/>
</dbReference>
<dbReference type="Proteomes" id="UP000263595">
    <property type="component" value="Unassembled WGS sequence"/>
</dbReference>
<evidence type="ECO:0000313" key="3">
    <source>
        <dbReference type="Proteomes" id="UP000263595"/>
    </source>
</evidence>
<organism evidence="2 3">
    <name type="scientific">Pseudomonas reidholzensis</name>
    <dbReference type="NCBI Taxonomy" id="1785162"/>
    <lineage>
        <taxon>Bacteria</taxon>
        <taxon>Pseudomonadati</taxon>
        <taxon>Pseudomonadota</taxon>
        <taxon>Gammaproteobacteria</taxon>
        <taxon>Pseudomonadales</taxon>
        <taxon>Pseudomonadaceae</taxon>
        <taxon>Pseudomonas</taxon>
    </lineage>
</organism>
<name>A0A383RT58_9PSED</name>
<dbReference type="InterPro" id="IPR011528">
    <property type="entry name" value="NERD"/>
</dbReference>
<dbReference type="InterPro" id="IPR027417">
    <property type="entry name" value="P-loop_NTPase"/>
</dbReference>
<accession>A0A383RT58</accession>
<protein>
    <recommendedName>
        <fullName evidence="1">NERD domain-containing protein</fullName>
    </recommendedName>
</protein>
<sequence length="830" mass="93646">MARMIPEHGPRNTDSFGERDLYSIFKSQLSNDYTVIHSLPWLCSAVSKLDKGSRPTGEIDFLIIHPEYGVLALEVKSGRYKFENSCFVHVRDGYQIDPLEQTKRNVHGFASWLGATPSFRFRVGYGFVFPNSDFQRTHLPGMFDTSASPPQPLYIDYEAYPDVAQKVVELMRYWKGTHSQPDLGLSRAQDLIDYLSPTVDGQPKWSSRIQYDNKVWLQLTGEQSLVVKSILKSQNSLITGWPGTGKTLIAIEAARKLSAEGRRVLVLSFNARLTEHIRTQLTDYRLCTVMTWHGICRQAANALSHPSTGEEWYKSNCVEDLKLAINKGLLDVYDALIVDESQALAEAWCETLICWFDGKPKTFFCDETQVFKFERNGVTLNGLSKILSVEAFALTIILRMPKAVTEILYEVIPPRIQLSSPRNSEPDTALEVITLSPGEELKRIKSELVESGVASGDIVILTGAIISRQYYDFLKSEKIATENIAKFRGLEAPVVIVFGAEALDTAELFSAYSRATTKFVAIYNAHNRQWRGNLDFQARLQANPVSAEILAKAQVPLRIKNLVARSTSVQSLGMKSLDVMWAKDWGALLVEFQAHETQLLLWVNYLSRTITHPMFIWYGETLTKFYMIVPELDGGVEFCNHYTLTVDECKACGCLTPHSDTTKIGCALCYTTESRLLPPDQEVMDRIALYDAVITSRLPKNQTLELRPHLPIEVAAVAALMRAEKNKVRSKVLMVQLPSGRNLYVTAFVFTQSRIAACLTGSIMLVDAIADEIYYRYKELEQITVAEWRSIVASAFATFKQKGYVEWIAKKTYRPVEDSEAPIPKRYNVD</sequence>
<proteinExistence type="predicted"/>
<evidence type="ECO:0000313" key="2">
    <source>
        <dbReference type="EMBL" id="SYX89983.1"/>
    </source>
</evidence>
<dbReference type="Pfam" id="PF08378">
    <property type="entry name" value="NERD"/>
    <property type="match status" value="1"/>
</dbReference>
<dbReference type="RefSeq" id="WP_119140770.1">
    <property type="nucleotide sequence ID" value="NZ_CBCSFL010000040.1"/>
</dbReference>
<keyword evidence="3" id="KW-1185">Reference proteome</keyword>
<gene>
    <name evidence="2" type="ORF">CCOS865_02249</name>
</gene>
<dbReference type="EMBL" id="UNOZ01000013">
    <property type="protein sequence ID" value="SYX89983.1"/>
    <property type="molecule type" value="Genomic_DNA"/>
</dbReference>
<feature type="domain" description="NERD" evidence="1">
    <location>
        <begin position="15"/>
        <end position="113"/>
    </location>
</feature>
<dbReference type="AlphaFoldDB" id="A0A383RT58"/>
<dbReference type="OrthoDB" id="7066673at2"/>